<evidence type="ECO:0000256" key="1">
    <source>
        <dbReference type="ARBA" id="ARBA00023012"/>
    </source>
</evidence>
<dbReference type="SUPFAM" id="SSF46894">
    <property type="entry name" value="C-terminal effector domain of the bipartite response regulators"/>
    <property type="match status" value="1"/>
</dbReference>
<evidence type="ECO:0000313" key="8">
    <source>
        <dbReference type="Proteomes" id="UP000250369"/>
    </source>
</evidence>
<reference evidence="7 8" key="1">
    <citation type="journal article" date="2009" name="Int. J. Syst. Evol. Microbiol.">
        <title>Paenibacillus contaminans sp. nov., isolated from a contaminated laboratory plate.</title>
        <authorList>
            <person name="Chou J.H."/>
            <person name="Lee J.H."/>
            <person name="Lin M.C."/>
            <person name="Chang P.S."/>
            <person name="Arun A.B."/>
            <person name="Young C.C."/>
            <person name="Chen W.M."/>
        </authorList>
    </citation>
    <scope>NUCLEOTIDE SEQUENCE [LARGE SCALE GENOMIC DNA]</scope>
    <source>
        <strain evidence="7 8">CKOBP-6</strain>
    </source>
</reference>
<dbReference type="InterPro" id="IPR016032">
    <property type="entry name" value="Sig_transdc_resp-reg_C-effctor"/>
</dbReference>
<dbReference type="InterPro" id="IPR011990">
    <property type="entry name" value="TPR-like_helical_dom_sf"/>
</dbReference>
<feature type="modified residue" description="4-aspartylphosphate" evidence="5">
    <location>
        <position position="53"/>
    </location>
</feature>
<dbReference type="SUPFAM" id="SSF48452">
    <property type="entry name" value="TPR-like"/>
    <property type="match status" value="1"/>
</dbReference>
<keyword evidence="5" id="KW-0597">Phosphoprotein</keyword>
<evidence type="ECO:0000313" key="7">
    <source>
        <dbReference type="EMBL" id="RAV22612.1"/>
    </source>
</evidence>
<dbReference type="Pfam" id="PF00072">
    <property type="entry name" value="Response_reg"/>
    <property type="match status" value="1"/>
</dbReference>
<dbReference type="EMBL" id="QMFB01000002">
    <property type="protein sequence ID" value="RAV22612.1"/>
    <property type="molecule type" value="Genomic_DNA"/>
</dbReference>
<organism evidence="7 8">
    <name type="scientific">Paenibacillus contaminans</name>
    <dbReference type="NCBI Taxonomy" id="450362"/>
    <lineage>
        <taxon>Bacteria</taxon>
        <taxon>Bacillati</taxon>
        <taxon>Bacillota</taxon>
        <taxon>Bacilli</taxon>
        <taxon>Bacillales</taxon>
        <taxon>Paenibacillaceae</taxon>
        <taxon>Paenibacillus</taxon>
    </lineage>
</organism>
<evidence type="ECO:0000259" key="6">
    <source>
        <dbReference type="PROSITE" id="PS50110"/>
    </source>
</evidence>
<evidence type="ECO:0000256" key="5">
    <source>
        <dbReference type="PROSITE-ProRule" id="PRU00169"/>
    </source>
</evidence>
<dbReference type="SUPFAM" id="SSF52172">
    <property type="entry name" value="CheY-like"/>
    <property type="match status" value="1"/>
</dbReference>
<protein>
    <recommendedName>
        <fullName evidence="6">Response regulatory domain-containing protein</fullName>
    </recommendedName>
</protein>
<evidence type="ECO:0000256" key="3">
    <source>
        <dbReference type="ARBA" id="ARBA00023125"/>
    </source>
</evidence>
<dbReference type="Gene3D" id="1.10.10.10">
    <property type="entry name" value="Winged helix-like DNA-binding domain superfamily/Winged helix DNA-binding domain"/>
    <property type="match status" value="1"/>
</dbReference>
<name>A0A329MSS7_9BACL</name>
<proteinExistence type="predicted"/>
<dbReference type="OrthoDB" id="3190595at2"/>
<keyword evidence="4" id="KW-0804">Transcription</keyword>
<feature type="domain" description="Response regulatory" evidence="6">
    <location>
        <begin position="2"/>
        <end position="116"/>
    </location>
</feature>
<dbReference type="PANTHER" id="PTHR35807:SF2">
    <property type="entry name" value="TRANSCRIPTIONAL ACTIVATOR DOMAIN"/>
    <property type="match status" value="1"/>
</dbReference>
<dbReference type="GO" id="GO:0000160">
    <property type="term" value="P:phosphorelay signal transduction system"/>
    <property type="evidence" value="ECO:0007669"/>
    <property type="project" value="UniProtKB-KW"/>
</dbReference>
<comment type="caution">
    <text evidence="7">The sequence shown here is derived from an EMBL/GenBank/DDBJ whole genome shotgun (WGS) entry which is preliminary data.</text>
</comment>
<sequence>MRAILVDDERLALDSLEKLLCEQSEVEVIGKYRDPLLALEAARKEQPDVVFFDINMPVLTGIEAAEQLNNDVPSADIVFVTAYDEYAVKAFEVNALDYVLKPVKRDRLVKTLQRLIDVRKQRPQVNEFSASPVFIRCFQTLQIEVDRGEPQSLRWRTAKAQELFAYLLYRCGQPVRKGTLMDLLWPDADWKKGLTQLYTTVYQMRKALEAIGVTIRIDNRDEGYLLDLNGAELDVLVWERSIREAPALSENTLPVHLKLLELYRGDFLAEYDYLWAESERERLRIICLKHAEQVSEQLAASRRFVEAIALQERMQQLSPHAENSYFSLMRLYDAIGDRHGVERQVALLTDMLLKEYGVPLKGEVLNWYRIWQEKRQ</sequence>
<dbReference type="InterPro" id="IPR005158">
    <property type="entry name" value="BTAD"/>
</dbReference>
<dbReference type="GO" id="GO:0006355">
    <property type="term" value="P:regulation of DNA-templated transcription"/>
    <property type="evidence" value="ECO:0007669"/>
    <property type="project" value="InterPro"/>
</dbReference>
<dbReference type="InterPro" id="IPR051677">
    <property type="entry name" value="AfsR-DnrI-RedD_regulator"/>
</dbReference>
<dbReference type="GO" id="GO:0003677">
    <property type="term" value="F:DNA binding"/>
    <property type="evidence" value="ECO:0007669"/>
    <property type="project" value="UniProtKB-KW"/>
</dbReference>
<dbReference type="InterPro" id="IPR011006">
    <property type="entry name" value="CheY-like_superfamily"/>
</dbReference>
<dbReference type="PANTHER" id="PTHR35807">
    <property type="entry name" value="TRANSCRIPTIONAL REGULATOR REDD-RELATED"/>
    <property type="match status" value="1"/>
</dbReference>
<dbReference type="Gene3D" id="1.25.40.10">
    <property type="entry name" value="Tetratricopeptide repeat domain"/>
    <property type="match status" value="1"/>
</dbReference>
<dbReference type="Pfam" id="PF03704">
    <property type="entry name" value="BTAD"/>
    <property type="match status" value="1"/>
</dbReference>
<dbReference type="InterPro" id="IPR036388">
    <property type="entry name" value="WH-like_DNA-bd_sf"/>
</dbReference>
<dbReference type="AlphaFoldDB" id="A0A329MSS7"/>
<dbReference type="Gene3D" id="3.40.50.2300">
    <property type="match status" value="1"/>
</dbReference>
<gene>
    <name evidence="7" type="ORF">DQG23_05265</name>
</gene>
<dbReference type="SMART" id="SM01043">
    <property type="entry name" value="BTAD"/>
    <property type="match status" value="1"/>
</dbReference>
<dbReference type="SMART" id="SM00448">
    <property type="entry name" value="REC"/>
    <property type="match status" value="1"/>
</dbReference>
<evidence type="ECO:0000256" key="4">
    <source>
        <dbReference type="ARBA" id="ARBA00023163"/>
    </source>
</evidence>
<accession>A0A329MSS7</accession>
<keyword evidence="8" id="KW-1185">Reference proteome</keyword>
<keyword evidence="1" id="KW-0902">Two-component regulatory system</keyword>
<evidence type="ECO:0000256" key="2">
    <source>
        <dbReference type="ARBA" id="ARBA00023015"/>
    </source>
</evidence>
<keyword evidence="3" id="KW-0238">DNA-binding</keyword>
<keyword evidence="2" id="KW-0805">Transcription regulation</keyword>
<dbReference type="PROSITE" id="PS50110">
    <property type="entry name" value="RESPONSE_REGULATORY"/>
    <property type="match status" value="1"/>
</dbReference>
<dbReference type="Proteomes" id="UP000250369">
    <property type="component" value="Unassembled WGS sequence"/>
</dbReference>
<dbReference type="InterPro" id="IPR001789">
    <property type="entry name" value="Sig_transdc_resp-reg_receiver"/>
</dbReference>